<dbReference type="EMBL" id="JARPUR010000001">
    <property type="protein sequence ID" value="KAK4886224.1"/>
    <property type="molecule type" value="Genomic_DNA"/>
</dbReference>
<feature type="domain" description="MADF" evidence="1">
    <location>
        <begin position="11"/>
        <end position="50"/>
    </location>
</feature>
<evidence type="ECO:0000259" key="1">
    <source>
        <dbReference type="Pfam" id="PF10545"/>
    </source>
</evidence>
<name>A0AAN7PH02_9COLE</name>
<dbReference type="InterPro" id="IPR006578">
    <property type="entry name" value="MADF-dom"/>
</dbReference>
<proteinExistence type="predicted"/>
<comment type="caution">
    <text evidence="2">The sequence shown here is derived from an EMBL/GenBank/DDBJ whole genome shotgun (WGS) entry which is preliminary data.</text>
</comment>
<dbReference type="AlphaFoldDB" id="A0AAN7PH02"/>
<keyword evidence="3" id="KW-1185">Reference proteome</keyword>
<evidence type="ECO:0000313" key="2">
    <source>
        <dbReference type="EMBL" id="KAK4886224.1"/>
    </source>
</evidence>
<dbReference type="Proteomes" id="UP001353858">
    <property type="component" value="Unassembled WGS sequence"/>
</dbReference>
<gene>
    <name evidence="2" type="ORF">RN001_002495</name>
</gene>
<accession>A0AAN7PH02</accession>
<organism evidence="2 3">
    <name type="scientific">Aquatica leii</name>
    <dbReference type="NCBI Taxonomy" id="1421715"/>
    <lineage>
        <taxon>Eukaryota</taxon>
        <taxon>Metazoa</taxon>
        <taxon>Ecdysozoa</taxon>
        <taxon>Arthropoda</taxon>
        <taxon>Hexapoda</taxon>
        <taxon>Insecta</taxon>
        <taxon>Pterygota</taxon>
        <taxon>Neoptera</taxon>
        <taxon>Endopterygota</taxon>
        <taxon>Coleoptera</taxon>
        <taxon>Polyphaga</taxon>
        <taxon>Elateriformia</taxon>
        <taxon>Elateroidea</taxon>
        <taxon>Lampyridae</taxon>
        <taxon>Luciolinae</taxon>
        <taxon>Aquatica</taxon>
    </lineage>
</organism>
<protein>
    <recommendedName>
        <fullName evidence="1">MADF domain-containing protein</fullName>
    </recommendedName>
</protein>
<reference evidence="3" key="1">
    <citation type="submission" date="2023-01" db="EMBL/GenBank/DDBJ databases">
        <title>Key to firefly adult light organ development and bioluminescence: homeobox transcription factors regulate luciferase expression and transportation to peroxisome.</title>
        <authorList>
            <person name="Fu X."/>
        </authorList>
    </citation>
    <scope>NUCLEOTIDE SEQUENCE [LARGE SCALE GENOMIC DNA]</scope>
</reference>
<dbReference type="Pfam" id="PF10545">
    <property type="entry name" value="MADF_DNA_bdg"/>
    <property type="match status" value="1"/>
</dbReference>
<sequence length="68" mass="7926">MSWPREQCEVLIDEYQKHPCLYIVKMPLYKNKHARESALNAIQGAVRHLKPTVSINKKRSLMASSQIF</sequence>
<evidence type="ECO:0000313" key="3">
    <source>
        <dbReference type="Proteomes" id="UP001353858"/>
    </source>
</evidence>